<feature type="non-terminal residue" evidence="2">
    <location>
        <position position="70"/>
    </location>
</feature>
<keyword evidence="3" id="KW-1185">Reference proteome</keyword>
<evidence type="ECO:0000256" key="1">
    <source>
        <dbReference type="SAM" id="MobiDB-lite"/>
    </source>
</evidence>
<sequence>GLEKPPTQLRLRHIPALPGHVRHPLCEPGRPGGARAAADGHPDLPGSAGRADRHRNQGVPGLTVLAGPGP</sequence>
<dbReference type="Proteomes" id="UP000827986">
    <property type="component" value="Unassembled WGS sequence"/>
</dbReference>
<evidence type="ECO:0000313" key="3">
    <source>
        <dbReference type="Proteomes" id="UP000827986"/>
    </source>
</evidence>
<comment type="caution">
    <text evidence="2">The sequence shown here is derived from an EMBL/GenBank/DDBJ whole genome shotgun (WGS) entry which is preliminary data.</text>
</comment>
<dbReference type="EMBL" id="JAHDVG010000483">
    <property type="protein sequence ID" value="KAH1171640.1"/>
    <property type="molecule type" value="Genomic_DNA"/>
</dbReference>
<proteinExistence type="predicted"/>
<feature type="non-terminal residue" evidence="2">
    <location>
        <position position="1"/>
    </location>
</feature>
<gene>
    <name evidence="2" type="ORF">KIL84_007258</name>
</gene>
<feature type="region of interest" description="Disordered" evidence="1">
    <location>
        <begin position="19"/>
        <end position="70"/>
    </location>
</feature>
<evidence type="ECO:0000313" key="2">
    <source>
        <dbReference type="EMBL" id="KAH1171640.1"/>
    </source>
</evidence>
<dbReference type="AlphaFoldDB" id="A0A9D3X2R0"/>
<organism evidence="2 3">
    <name type="scientific">Mauremys mutica</name>
    <name type="common">yellowpond turtle</name>
    <dbReference type="NCBI Taxonomy" id="74926"/>
    <lineage>
        <taxon>Eukaryota</taxon>
        <taxon>Metazoa</taxon>
        <taxon>Chordata</taxon>
        <taxon>Craniata</taxon>
        <taxon>Vertebrata</taxon>
        <taxon>Euteleostomi</taxon>
        <taxon>Archelosauria</taxon>
        <taxon>Testudinata</taxon>
        <taxon>Testudines</taxon>
        <taxon>Cryptodira</taxon>
        <taxon>Durocryptodira</taxon>
        <taxon>Testudinoidea</taxon>
        <taxon>Geoemydidae</taxon>
        <taxon>Geoemydinae</taxon>
        <taxon>Mauremys</taxon>
    </lineage>
</organism>
<accession>A0A9D3X2R0</accession>
<protein>
    <submittedName>
        <fullName evidence="2">Uncharacterized protein</fullName>
    </submittedName>
</protein>
<name>A0A9D3X2R0_9SAUR</name>
<reference evidence="2" key="1">
    <citation type="submission" date="2021-09" db="EMBL/GenBank/DDBJ databases">
        <title>The genome of Mauremys mutica provides insights into the evolution of semi-aquatic lifestyle.</title>
        <authorList>
            <person name="Gong S."/>
            <person name="Gao Y."/>
        </authorList>
    </citation>
    <scope>NUCLEOTIDE SEQUENCE</scope>
    <source>
        <strain evidence="2">MM-2020</strain>
        <tissue evidence="2">Muscle</tissue>
    </source>
</reference>